<dbReference type="EMBL" id="PPGH01000038">
    <property type="protein sequence ID" value="PQJ94879.1"/>
    <property type="molecule type" value="Genomic_DNA"/>
</dbReference>
<feature type="transmembrane region" description="Helical" evidence="1">
    <location>
        <begin position="158"/>
        <end position="177"/>
    </location>
</feature>
<reference evidence="2 3" key="1">
    <citation type="submission" date="2018-01" db="EMBL/GenBank/DDBJ databases">
        <title>The complete genome sequence of Chromatium okenii LaCa, a purple sulfur bacterium with a turbulent life.</title>
        <authorList>
            <person name="Luedin S.M."/>
            <person name="Liechti N."/>
            <person name="Storelli N."/>
            <person name="Danza F."/>
            <person name="Wittwer M."/>
            <person name="Pothier J.F."/>
            <person name="Tonolla M.A."/>
        </authorList>
    </citation>
    <scope>NUCLEOTIDE SEQUENCE [LARGE SCALE GENOMIC DNA]</scope>
    <source>
        <strain evidence="2 3">LaCa</strain>
    </source>
</reference>
<evidence type="ECO:0000256" key="1">
    <source>
        <dbReference type="SAM" id="Phobius"/>
    </source>
</evidence>
<protein>
    <submittedName>
        <fullName evidence="2">Uncharacterized protein</fullName>
    </submittedName>
</protein>
<feature type="transmembrane region" description="Helical" evidence="1">
    <location>
        <begin position="35"/>
        <end position="55"/>
    </location>
</feature>
<dbReference type="AlphaFoldDB" id="A0A2S7XMB5"/>
<comment type="caution">
    <text evidence="2">The sequence shown here is derived from an EMBL/GenBank/DDBJ whole genome shotgun (WGS) entry which is preliminary data.</text>
</comment>
<feature type="transmembrane region" description="Helical" evidence="1">
    <location>
        <begin position="108"/>
        <end position="126"/>
    </location>
</feature>
<feature type="transmembrane region" description="Helical" evidence="1">
    <location>
        <begin position="9"/>
        <end position="29"/>
    </location>
</feature>
<gene>
    <name evidence="2" type="ORF">CXB77_17215</name>
</gene>
<proteinExistence type="predicted"/>
<keyword evidence="3" id="KW-1185">Reference proteome</keyword>
<feature type="transmembrane region" description="Helical" evidence="1">
    <location>
        <begin position="133"/>
        <end position="152"/>
    </location>
</feature>
<dbReference type="Proteomes" id="UP000239936">
    <property type="component" value="Unassembled WGS sequence"/>
</dbReference>
<evidence type="ECO:0000313" key="2">
    <source>
        <dbReference type="EMBL" id="PQJ94879.1"/>
    </source>
</evidence>
<name>A0A2S7XMB5_9GAMM</name>
<accession>A0A2S7XMB5</accession>
<organism evidence="2 3">
    <name type="scientific">Chromatium okenii</name>
    <dbReference type="NCBI Taxonomy" id="61644"/>
    <lineage>
        <taxon>Bacteria</taxon>
        <taxon>Pseudomonadati</taxon>
        <taxon>Pseudomonadota</taxon>
        <taxon>Gammaproteobacteria</taxon>
        <taxon>Chromatiales</taxon>
        <taxon>Chromatiaceae</taxon>
        <taxon>Chromatium</taxon>
    </lineage>
</organism>
<dbReference type="OrthoDB" id="6636278at2"/>
<keyword evidence="1" id="KW-0472">Membrane</keyword>
<sequence length="278" mass="29034">MKLLSDKRTYFSIFGAIGGLISAFIYIGLGFDSAFSSWILGTGFDGMCIATLLAFGQTKYVGKSFDKKAIGRAALIGAFGGFIGGGIAFLVGLPIVSLLGGGTDAGRFLGWAIGGIVIGFAVSKVIPNLKSSIASLAGGVGGFLGCFLMYLISSYSLGVATTGAAIGLAIALFETAFRQVWLEITIRPKGFSLEKERTVSVSLGDKPIVFGCAHDSDVKLAEVEGAQAHFAKVSLVKGKAVLFNIVTNKTSDLDYNEEFDVSNAHIVVRSKTATVNIT</sequence>
<keyword evidence="1" id="KW-1133">Transmembrane helix</keyword>
<feature type="transmembrane region" description="Helical" evidence="1">
    <location>
        <begin position="75"/>
        <end position="96"/>
    </location>
</feature>
<dbReference type="RefSeq" id="WP_146108861.1">
    <property type="nucleotide sequence ID" value="NZ_JAFLKP010000305.1"/>
</dbReference>
<evidence type="ECO:0000313" key="3">
    <source>
        <dbReference type="Proteomes" id="UP000239936"/>
    </source>
</evidence>
<keyword evidence="1" id="KW-0812">Transmembrane</keyword>